<feature type="domain" description="Metallo-beta-lactamase" evidence="2">
    <location>
        <begin position="107"/>
        <end position="299"/>
    </location>
</feature>
<dbReference type="Gene3D" id="3.60.15.10">
    <property type="entry name" value="Ribonuclease Z/Hydroxyacylglutathione hydrolase-like"/>
    <property type="match status" value="1"/>
</dbReference>
<dbReference type="GO" id="GO:0046983">
    <property type="term" value="F:protein dimerization activity"/>
    <property type="evidence" value="ECO:0007669"/>
    <property type="project" value="InterPro"/>
</dbReference>
<organism evidence="3 4">
    <name type="scientific">Tsuneonella aeria</name>
    <dbReference type="NCBI Taxonomy" id="1837929"/>
    <lineage>
        <taxon>Bacteria</taxon>
        <taxon>Pseudomonadati</taxon>
        <taxon>Pseudomonadota</taxon>
        <taxon>Alphaproteobacteria</taxon>
        <taxon>Sphingomonadales</taxon>
        <taxon>Erythrobacteraceae</taxon>
        <taxon>Tsuneonella</taxon>
    </lineage>
</organism>
<dbReference type="InterPro" id="IPR052195">
    <property type="entry name" value="Bact_Alkyl/Aryl-Sulfatase"/>
</dbReference>
<dbReference type="InterPro" id="IPR029228">
    <property type="entry name" value="Alkyl_sulf_dimr"/>
</dbReference>
<dbReference type="AlphaFoldDB" id="A0A6I4T9U7"/>
<name>A0A6I4T9U7_9SPHN</name>
<protein>
    <submittedName>
        <fullName evidence="3">MBL fold metallo-hydrolase</fullName>
    </submittedName>
</protein>
<dbReference type="Gene3D" id="1.25.40.880">
    <property type="entry name" value="Alkyl sulfatase, dimerisation domain"/>
    <property type="match status" value="1"/>
</dbReference>
<evidence type="ECO:0000313" key="3">
    <source>
        <dbReference type="EMBL" id="MXO74299.1"/>
    </source>
</evidence>
<proteinExistence type="predicted"/>
<dbReference type="Pfam" id="PF00753">
    <property type="entry name" value="Lactamase_B"/>
    <property type="match status" value="1"/>
</dbReference>
<keyword evidence="1" id="KW-0732">Signal</keyword>
<dbReference type="Pfam" id="PF14863">
    <property type="entry name" value="Alkyl_sulf_dimr"/>
    <property type="match status" value="1"/>
</dbReference>
<dbReference type="InterPro" id="IPR036866">
    <property type="entry name" value="RibonucZ/Hydroxyglut_hydro"/>
</dbReference>
<accession>A0A6I4T9U7</accession>
<evidence type="ECO:0000259" key="2">
    <source>
        <dbReference type="SMART" id="SM00849"/>
    </source>
</evidence>
<dbReference type="Proteomes" id="UP000439522">
    <property type="component" value="Unassembled WGS sequence"/>
</dbReference>
<feature type="chain" id="PRO_5026109371" evidence="1">
    <location>
        <begin position="26"/>
        <end position="482"/>
    </location>
</feature>
<evidence type="ECO:0000256" key="1">
    <source>
        <dbReference type="SAM" id="SignalP"/>
    </source>
</evidence>
<reference evidence="3 4" key="1">
    <citation type="submission" date="2019-12" db="EMBL/GenBank/DDBJ databases">
        <title>Genomic-based taxomic classification of the family Erythrobacteraceae.</title>
        <authorList>
            <person name="Xu L."/>
        </authorList>
    </citation>
    <scope>NUCLEOTIDE SEQUENCE [LARGE SCALE GENOMIC DNA]</scope>
    <source>
        <strain evidence="3 4">100921-2</strain>
    </source>
</reference>
<keyword evidence="3" id="KW-0378">Hydrolase</keyword>
<dbReference type="InterPro" id="IPR038536">
    <property type="entry name" value="Alkyl/aryl-sulf_dimr_sf"/>
</dbReference>
<dbReference type="EMBL" id="WTZA01000001">
    <property type="protein sequence ID" value="MXO74299.1"/>
    <property type="molecule type" value="Genomic_DNA"/>
</dbReference>
<dbReference type="GO" id="GO:0016787">
    <property type="term" value="F:hydrolase activity"/>
    <property type="evidence" value="ECO:0007669"/>
    <property type="project" value="UniProtKB-KW"/>
</dbReference>
<dbReference type="PANTHER" id="PTHR43223:SF2">
    <property type="entry name" value="METALLO-BETA-LACTAMASE DOMAIN-CONTAINING PROTEIN"/>
    <property type="match status" value="1"/>
</dbReference>
<comment type="caution">
    <text evidence="3">The sequence shown here is derived from an EMBL/GenBank/DDBJ whole genome shotgun (WGS) entry which is preliminary data.</text>
</comment>
<evidence type="ECO:0000313" key="4">
    <source>
        <dbReference type="Proteomes" id="UP000439522"/>
    </source>
</evidence>
<dbReference type="InterPro" id="IPR001279">
    <property type="entry name" value="Metallo-B-lactamas"/>
</dbReference>
<sequence>MVRSEACGMKRLILAAVLFASTASAHEFVPSEDDKLAMQGRAILAREHPDVMRHLSRNDGFGGASAPLIARQMLSTAPEVVAEARAKMTVESYGTPGKGLWLIRFPYVNVAVVETGDQLVLIDSGYASVGEVLKDVLPTLSPKPLKTIVLSHVHVDHAYGARALMGLTPRPDVIASDVFPAMMDKEIRLGGSIGRFNNQPLALQPTSRDDVVMPNITFRDRMERTIGGEKFVFIRSPGETEEQIWVWLPDRKTIFTADYYQGFLPNAGNGKRITRHITEWAQAFRQMAALQPELMLPMHNAAVRGKGAIGDALTLNAQALEWIDNYVVDRLNAGERKDVIAANVPWPEKFAKAPLLDPEYNRPADIARMVARRWTGWWDDIPSHFAALPYEAEAREAVRLAGGVEALDTRARELLPTQPMLAARLADWAQYGAPDDPRALRLAIDVYLARLAEPDMPVQESTIYLDVAARARARLAAIEGAP</sequence>
<dbReference type="SUPFAM" id="SSF56281">
    <property type="entry name" value="Metallo-hydrolase/oxidoreductase"/>
    <property type="match status" value="1"/>
</dbReference>
<gene>
    <name evidence="3" type="ORF">GRI40_03555</name>
</gene>
<dbReference type="SMART" id="SM00849">
    <property type="entry name" value="Lactamase_B"/>
    <property type="match status" value="1"/>
</dbReference>
<keyword evidence="4" id="KW-1185">Reference proteome</keyword>
<feature type="signal peptide" evidence="1">
    <location>
        <begin position="1"/>
        <end position="25"/>
    </location>
</feature>
<dbReference type="PANTHER" id="PTHR43223">
    <property type="entry name" value="ALKYL/ARYL-SULFATASE"/>
    <property type="match status" value="1"/>
</dbReference>